<gene>
    <name evidence="2" type="ORF">DPV93_03280</name>
</gene>
<dbReference type="InterPro" id="IPR052018">
    <property type="entry name" value="PHP_domain"/>
</dbReference>
<dbReference type="InterPro" id="IPR003141">
    <property type="entry name" value="Pol/His_phosphatase_N"/>
</dbReference>
<organism evidence="2 3">
    <name type="scientific">Haemophilus sputorum</name>
    <dbReference type="NCBI Taxonomy" id="1078480"/>
    <lineage>
        <taxon>Bacteria</taxon>
        <taxon>Pseudomonadati</taxon>
        <taxon>Pseudomonadota</taxon>
        <taxon>Gammaproteobacteria</taxon>
        <taxon>Pasteurellales</taxon>
        <taxon>Pasteurellaceae</taxon>
        <taxon>Haemophilus</taxon>
    </lineage>
</organism>
<dbReference type="Gene3D" id="1.10.150.650">
    <property type="match status" value="1"/>
</dbReference>
<dbReference type="InterPro" id="IPR016195">
    <property type="entry name" value="Pol/histidinol_Pase-like"/>
</dbReference>
<proteinExistence type="predicted"/>
<dbReference type="CDD" id="cd07438">
    <property type="entry name" value="PHP_HisPPase_AMP"/>
    <property type="match status" value="1"/>
</dbReference>
<reference evidence="2 3" key="1">
    <citation type="submission" date="2018-05" db="EMBL/GenBank/DDBJ databases">
        <title>Draft Genome Sequences for a Diverse set of 7 Haemophilus Species.</title>
        <authorList>
            <person name="Nichols M."/>
            <person name="Topaz N."/>
            <person name="Wang X."/>
            <person name="Wang X."/>
            <person name="Boxrud D."/>
        </authorList>
    </citation>
    <scope>NUCLEOTIDE SEQUENCE [LARGE SCALE GENOMIC DNA]</scope>
    <source>
        <strain evidence="2 3">C2002001239</strain>
    </source>
</reference>
<dbReference type="PANTHER" id="PTHR42924">
    <property type="entry name" value="EXONUCLEASE"/>
    <property type="match status" value="1"/>
</dbReference>
<evidence type="ECO:0000313" key="2">
    <source>
        <dbReference type="EMBL" id="RDE73124.1"/>
    </source>
</evidence>
<protein>
    <submittedName>
        <fullName evidence="2">PHP domain-containing protein</fullName>
    </submittedName>
</protein>
<dbReference type="GO" id="GO:0004534">
    <property type="term" value="F:5'-3' RNA exonuclease activity"/>
    <property type="evidence" value="ECO:0007669"/>
    <property type="project" value="TreeGrafter"/>
</dbReference>
<dbReference type="Gene3D" id="3.20.20.140">
    <property type="entry name" value="Metal-dependent hydrolases"/>
    <property type="match status" value="1"/>
</dbReference>
<dbReference type="AlphaFoldDB" id="A0A369YJ33"/>
<sequence length="273" mass="29935">MKFDLHSHSNASDGTLSPIELVERAVNQGVEMLALTDHDTTAGISEAKNAAENLPIQLISGVEISVVWQEKNIHLAALNIDEHHPAMITLLAKQAELRAIRAIEIGEKLAKAGIPNAYEGAKSLAEGEVTRAHYGRFLYEQGYVRNIEHAFKKYLGASKSAYVKPSWCSLEEAIAVTHSAGGVICIAHPLRYKLTGRWIRRLITDFKAAGGDGIEVSGCGQTPDQRQLIARWAAEFELYASGGSDFHFPTGWIELGRGLTLPQSCRPIWECFS</sequence>
<dbReference type="Proteomes" id="UP000253872">
    <property type="component" value="Unassembled WGS sequence"/>
</dbReference>
<dbReference type="SMART" id="SM00481">
    <property type="entry name" value="POLIIIAc"/>
    <property type="match status" value="1"/>
</dbReference>
<dbReference type="GO" id="GO:0035312">
    <property type="term" value="F:5'-3' DNA exonuclease activity"/>
    <property type="evidence" value="ECO:0007669"/>
    <property type="project" value="TreeGrafter"/>
</dbReference>
<evidence type="ECO:0000259" key="1">
    <source>
        <dbReference type="SMART" id="SM00481"/>
    </source>
</evidence>
<dbReference type="EMBL" id="QEPN01000002">
    <property type="protein sequence ID" value="RDE73124.1"/>
    <property type="molecule type" value="Genomic_DNA"/>
</dbReference>
<name>A0A369YJ33_9PAST</name>
<evidence type="ECO:0000313" key="3">
    <source>
        <dbReference type="Proteomes" id="UP000253872"/>
    </source>
</evidence>
<comment type="caution">
    <text evidence="2">The sequence shown here is derived from an EMBL/GenBank/DDBJ whole genome shotgun (WGS) entry which is preliminary data.</text>
</comment>
<dbReference type="STRING" id="1035839.GCA_000238795_00555"/>
<feature type="domain" description="Polymerase/histidinol phosphatase N-terminal" evidence="1">
    <location>
        <begin position="3"/>
        <end position="68"/>
    </location>
</feature>
<accession>A0A369YJ33</accession>
<dbReference type="SUPFAM" id="SSF89550">
    <property type="entry name" value="PHP domain-like"/>
    <property type="match status" value="1"/>
</dbReference>
<dbReference type="RefSeq" id="WP_111402207.1">
    <property type="nucleotide sequence ID" value="NZ_QEPN01000002.1"/>
</dbReference>
<dbReference type="Pfam" id="PF02811">
    <property type="entry name" value="PHP"/>
    <property type="match status" value="1"/>
</dbReference>
<dbReference type="PANTHER" id="PTHR42924:SF3">
    <property type="entry name" value="POLYMERASE_HISTIDINOL PHOSPHATASE N-TERMINAL DOMAIN-CONTAINING PROTEIN"/>
    <property type="match status" value="1"/>
</dbReference>
<dbReference type="InterPro" id="IPR004013">
    <property type="entry name" value="PHP_dom"/>
</dbReference>